<dbReference type="PANTHER" id="PTHR42655:SF1">
    <property type="entry name" value="GLYCOGEN PHOSPHORYLASE"/>
    <property type="match status" value="1"/>
</dbReference>
<dbReference type="InterPro" id="IPR052182">
    <property type="entry name" value="Glycogen/Maltodextrin_Phosph"/>
</dbReference>
<dbReference type="InterPro" id="IPR011834">
    <property type="entry name" value="Agluc_phsphrylas"/>
</dbReference>
<accession>A0A1F8BLL8</accession>
<gene>
    <name evidence="2" type="ORF">A2961_00380</name>
</gene>
<name>A0A1F8BLL8_9BACT</name>
<evidence type="ECO:0000313" key="3">
    <source>
        <dbReference type="Proteomes" id="UP000177082"/>
    </source>
</evidence>
<dbReference type="PANTHER" id="PTHR42655">
    <property type="entry name" value="GLYCOGEN PHOSPHORYLASE"/>
    <property type="match status" value="1"/>
</dbReference>
<evidence type="ECO:0000256" key="1">
    <source>
        <dbReference type="ARBA" id="ARBA00006047"/>
    </source>
</evidence>
<comment type="similarity">
    <text evidence="1">Belongs to the glycogen phosphorylase family.</text>
</comment>
<dbReference type="GO" id="GO:0005975">
    <property type="term" value="P:carbohydrate metabolic process"/>
    <property type="evidence" value="ECO:0007669"/>
    <property type="project" value="InterPro"/>
</dbReference>
<evidence type="ECO:0008006" key="4">
    <source>
        <dbReference type="Google" id="ProtNLM"/>
    </source>
</evidence>
<dbReference type="Gene3D" id="3.40.50.2000">
    <property type="entry name" value="Glycogen Phosphorylase B"/>
    <property type="match status" value="3"/>
</dbReference>
<dbReference type="STRING" id="1802519.A2961_00380"/>
<dbReference type="Proteomes" id="UP000177082">
    <property type="component" value="Unassembled WGS sequence"/>
</dbReference>
<dbReference type="SUPFAM" id="SSF53756">
    <property type="entry name" value="UDP-Glycosyltransferase/glycogen phosphorylase"/>
    <property type="match status" value="1"/>
</dbReference>
<evidence type="ECO:0000313" key="2">
    <source>
        <dbReference type="EMBL" id="OGM64235.1"/>
    </source>
</evidence>
<organism evidence="2 3">
    <name type="scientific">Candidatus Woesebacteria bacterium RIFCSPLOWO2_01_FULL_39_21</name>
    <dbReference type="NCBI Taxonomy" id="1802519"/>
    <lineage>
        <taxon>Bacteria</taxon>
        <taxon>Candidatus Woeseibacteriota</taxon>
    </lineage>
</organism>
<dbReference type="AlphaFoldDB" id="A0A1F8BLL8"/>
<sequence length="545" mass="61874">MPSNIDSPIAYFCAEFAIDSKIPTYAGGLGVLAGDLMKGAAEVDFPLIGIGLLYKGKYFNQKITEEGLQVEENAGYDPETSLTLRRVTVKGKPLNIEIELDEKFYVTAYQIRLGERTLLYLLTTDIEENSDVWRVALDSDYCCGADVELRQQMILGLGGVRLLKSIGVNPSFYHFNEGRPCFAAWEIAKLLMIDLKINFEAALLAAKQKIVYTNHTLQESGNLIYDLDLVKSYAEKYSRFVKVKPEILIKDGVEEDKKGFGITRFALSVSKKASAVSKLHFEFCKDYWKEFDWTYVTNGVHFGTWQREKFRGGSIGDAEIWDYHAKLKDSLLREVIERTGYGYDTKKLVIGWARRIADYKRFEGIFENVERLKQIIKNDGRPIQILMAGKAHVGDRYGIESIRRIIELMKGELSGNAIFVPNYDLELARKMVAGVDVWLNTPVVGKEACGTSGMKALANGVINLTTNDGWVSEVDLTSCGWIIDDNNLSGSFCDIVEREIGQIFFERDKDGLPLNWINRMRKSIELSKRFDIREVLNQYKQKLYL</sequence>
<protein>
    <recommendedName>
        <fullName evidence="4">Glycogen phosphorylase</fullName>
    </recommendedName>
</protein>
<comment type="caution">
    <text evidence="2">The sequence shown here is derived from an EMBL/GenBank/DDBJ whole genome shotgun (WGS) entry which is preliminary data.</text>
</comment>
<dbReference type="Pfam" id="PF00343">
    <property type="entry name" value="Phosphorylase"/>
    <property type="match status" value="1"/>
</dbReference>
<dbReference type="GO" id="GO:0030170">
    <property type="term" value="F:pyridoxal phosphate binding"/>
    <property type="evidence" value="ECO:0007669"/>
    <property type="project" value="InterPro"/>
</dbReference>
<dbReference type="InterPro" id="IPR000811">
    <property type="entry name" value="Glyco_trans_35"/>
</dbReference>
<reference evidence="2 3" key="1">
    <citation type="journal article" date="2016" name="Nat. Commun.">
        <title>Thousands of microbial genomes shed light on interconnected biogeochemical processes in an aquifer system.</title>
        <authorList>
            <person name="Anantharaman K."/>
            <person name="Brown C.T."/>
            <person name="Hug L.A."/>
            <person name="Sharon I."/>
            <person name="Castelle C.J."/>
            <person name="Probst A.J."/>
            <person name="Thomas B.C."/>
            <person name="Singh A."/>
            <person name="Wilkins M.J."/>
            <person name="Karaoz U."/>
            <person name="Brodie E.L."/>
            <person name="Williams K.H."/>
            <person name="Hubbard S.S."/>
            <person name="Banfield J.F."/>
        </authorList>
    </citation>
    <scope>NUCLEOTIDE SEQUENCE [LARGE SCALE GENOMIC DNA]</scope>
</reference>
<dbReference type="NCBIfam" id="TIGR02094">
    <property type="entry name" value="more_P_ylases"/>
    <property type="match status" value="2"/>
</dbReference>
<proteinExistence type="inferred from homology"/>
<dbReference type="EMBL" id="MGHF01000008">
    <property type="protein sequence ID" value="OGM64235.1"/>
    <property type="molecule type" value="Genomic_DNA"/>
</dbReference>
<dbReference type="GO" id="GO:0008184">
    <property type="term" value="F:glycogen phosphorylase activity"/>
    <property type="evidence" value="ECO:0007669"/>
    <property type="project" value="InterPro"/>
</dbReference>